<dbReference type="FunFam" id="1.10.8.60:FF:000004">
    <property type="entry name" value="Cell division control 48"/>
    <property type="match status" value="1"/>
</dbReference>
<dbReference type="GO" id="GO:0005634">
    <property type="term" value="C:nucleus"/>
    <property type="evidence" value="ECO:0007669"/>
    <property type="project" value="TreeGrafter"/>
</dbReference>
<dbReference type="InterPro" id="IPR056229">
    <property type="entry name" value="Ig_TMM62"/>
</dbReference>
<dbReference type="InterPro" id="IPR003338">
    <property type="entry name" value="CDC4_N-term_subdom"/>
</dbReference>
<dbReference type="FunFam" id="3.40.50.300:FF:000012">
    <property type="entry name" value="Transitional endoplasmic reticulum ATPase"/>
    <property type="match status" value="1"/>
</dbReference>
<organism evidence="6 7">
    <name type="scientific">Paramicrosporidium saccamoebae</name>
    <dbReference type="NCBI Taxonomy" id="1246581"/>
    <lineage>
        <taxon>Eukaryota</taxon>
        <taxon>Fungi</taxon>
        <taxon>Fungi incertae sedis</taxon>
        <taxon>Cryptomycota</taxon>
        <taxon>Cryptomycota incertae sedis</taxon>
        <taxon>Paramicrosporidium</taxon>
    </lineage>
</organism>
<dbReference type="SMART" id="SM01072">
    <property type="entry name" value="CDC48_2"/>
    <property type="match status" value="1"/>
</dbReference>
<dbReference type="SUPFAM" id="SSF56300">
    <property type="entry name" value="Metallo-dependent phosphatases"/>
    <property type="match status" value="1"/>
</dbReference>
<dbReference type="InterPro" id="IPR029052">
    <property type="entry name" value="Metallo-depent_PP-like"/>
</dbReference>
<dbReference type="InterPro" id="IPR005938">
    <property type="entry name" value="AAA_ATPase_CDC48"/>
</dbReference>
<dbReference type="FunFam" id="3.40.50.300:FF:000048">
    <property type="entry name" value="Transitional endoplasmic reticulum ATPase"/>
    <property type="match status" value="1"/>
</dbReference>
<gene>
    <name evidence="6" type="ORF">PSACC_00549</name>
</gene>
<dbReference type="InterPro" id="IPR041569">
    <property type="entry name" value="AAA_lid_3"/>
</dbReference>
<evidence type="ECO:0000313" key="7">
    <source>
        <dbReference type="Proteomes" id="UP000240830"/>
    </source>
</evidence>
<dbReference type="Pfam" id="PF00271">
    <property type="entry name" value="Helicase_C"/>
    <property type="match status" value="1"/>
</dbReference>
<dbReference type="GO" id="GO:0005741">
    <property type="term" value="C:mitochondrial outer membrane"/>
    <property type="evidence" value="ECO:0007669"/>
    <property type="project" value="UniProtKB-ARBA"/>
</dbReference>
<dbReference type="Gene3D" id="1.10.8.60">
    <property type="match status" value="2"/>
</dbReference>
<dbReference type="Gene3D" id="1.20.120.1080">
    <property type="match status" value="1"/>
</dbReference>
<dbReference type="GO" id="GO:0005524">
    <property type="term" value="F:ATP binding"/>
    <property type="evidence" value="ECO:0007669"/>
    <property type="project" value="UniProtKB-KW"/>
</dbReference>
<dbReference type="InterPro" id="IPR003593">
    <property type="entry name" value="AAA+_ATPase"/>
</dbReference>
<dbReference type="InterPro" id="IPR027417">
    <property type="entry name" value="P-loop_NTPase"/>
</dbReference>
<sequence>MIIAPIYSNLPSELQARIFAPTPSTARKIVLATNIAETSITIDGIVFVVDPGFVKQKSFNPRTGVESLVVSPCSRASANQRAGRAGRVGPGKCFRLYTAWAFEHELEPNTIPEIQRTNLGNVVLLLKSLGINDLVNFDFMDPPPPETLIKALEELYALGALNDRGELTKMGRRMAEFPVDPMMSKAILSSEKLGCSEEYRVNAINSGKSVLCPERQKSSSRECKAVIVKTGRRPYDSFEYLAAGTINPWSNLLSGWKRARDVRDQLIRLTERVELQLAASGDSVAIRKAILAGYFFQTACLQISGETYRTIKHGQSVFIHPSSCVHKTKPAWIAYHELVLTTKEFMRQASEIKPEWLLEAAPHYFQQKDIDELDSGKSKRKPRLPGVPFLLMNSEAEKDVSTAILRRKSAPNKLMVDEAINDDNSVVYLSEATLEKLGLFRSDTVLLKGKKRRESIAVVLTAPDCDDSKIRMNKAPYGKRVHVLPIDDTVEGVTGNIFDAYLKPYFLNAYRPLHKGDLFLARGGMRAIEFKVVECDPSPYCIVSPDTEIFTEGEPIKREDEENNLADVGYDDVGGCRKQMAQIRELVELPLRHPQLFKSIGIKPPRGILLYGPPGTGKTLIARAVANETGAFFFTINGPEIMSKMAGESESNLRKAFEEAEKNAPAIIFIDEIDAIAPKRDKTSGEVERRVVSQLLTLMDGMKARSNVVVIAATNRPNSIDSALRRFGRFDREIDIGVPDAVGRLEVLRIHTRNMKLGDDVDLEQVASDTHGFVGSDLASLCSEAAMQQIREKMELIDLEDENIDADVLNSLAVTMENFRFAMGSANPSALRETVVEVPNVTWSDIGGLEGVKRELQETIQYPVEHPEKFLKFGMNPSKGVLFYGPPGCGKTMLAKAIANECQANFISVKGPELLTMWFGESEANVREIFDKARAAAPCVLFFDELDSIAKARGTSAGDSGGSDRVLNQLLTEMDGMGAKKNVFVIGATNRPDQIDGALLRPGRLDQLIYIPLPDHGSRLAVLQAALRKSPIAKDVDLHYLAQVTQGYSGADLTEICQRACKLAIRESIEKEVQRQQMAETHFEEAMKFARRSVSDADIRKYDMFSQNLQQTRGLGNNFAFPESGSAGQAADGLCIWAIALYTHLRREQSNPLKSFIGWLREDASLGHYAEFNSKLTPGKTTDHLFWFVQVSDIHVNHFGHGFGSEHLEYFLRETLPIISPLFVVATGDLTDAKDSPGLGSKQHRVEWETYQKLLQRSGVYDRPNFWFDIRGNHDCFDVPGWSSAQNLFSHYSKMKSSSYSHIFKLPFGKYGLIAVDGCPEYGPSRPFNFFGALTTNKMDVLEQQLNEMKAEDVRHTFVISHYPIVTMQFQKTTSGRSFAELSSQVTAYLSGHLHRIVAGLGREIYARQGSGFLDLEVNDLKDHRIIRIAAVDHDVFSFIDVEVDATPMILITNPPSSKFLVPRHEDVRTAHRSTHFRALIFSKDKIVSNWMSVDDGPQVPLLRVSPEAPLYVAEWDPSQIGPGSHKVTVFAKNSRGQTQTVTQPFSLDGTETRIGSFGEWLCLLNFEGLVKGLYWSSYMALLFGFLVVPYLWTTYKIKRGTWSSWKHSSIKSVRDTRTSLASMHCFGFLSRWPMWALSSLWLRLCMSSQDVWTFWPFLLYTLYAPIGPLVVACLGSTDLKSSLFFPWGIWLSDFGWTRLLDTWTYSAFSMAFQVVPSYILASLLWTGPELYWQCHRIPSSSDHLHPIAIRPYHCRAWFRVLGVLWWVLCAFKCGTLVRTYGWMALMFGFGFSWHLIFVTVSMIFALRSSRMKFKKYT</sequence>
<dbReference type="GO" id="GO:0051228">
    <property type="term" value="P:mitotic spindle disassembly"/>
    <property type="evidence" value="ECO:0007669"/>
    <property type="project" value="TreeGrafter"/>
</dbReference>
<dbReference type="InterPro" id="IPR001650">
    <property type="entry name" value="Helicase_C-like"/>
</dbReference>
<comment type="similarity">
    <text evidence="1">Belongs to the AAA ATPase family.</text>
</comment>
<accession>A0A2H9TPG7</accession>
<proteinExistence type="inferred from homology"/>
<name>A0A2H9TPG7_9FUNG</name>
<dbReference type="SMART" id="SM01073">
    <property type="entry name" value="CDC48_N"/>
    <property type="match status" value="1"/>
</dbReference>
<dbReference type="SUPFAM" id="SSF52540">
    <property type="entry name" value="P-loop containing nucleoside triphosphate hydrolases"/>
    <property type="match status" value="3"/>
</dbReference>
<comment type="caution">
    <text evidence="6">The sequence shown here is derived from an EMBL/GenBank/DDBJ whole genome shotgun (WGS) entry which is preliminary data.</text>
</comment>
<keyword evidence="7" id="KW-1185">Reference proteome</keyword>
<dbReference type="Pfam" id="PF04408">
    <property type="entry name" value="WHD_HA2"/>
    <property type="match status" value="1"/>
</dbReference>
<evidence type="ECO:0000256" key="2">
    <source>
        <dbReference type="ARBA" id="ARBA00022741"/>
    </source>
</evidence>
<dbReference type="SUPFAM" id="SSF54585">
    <property type="entry name" value="Cdc48 domain 2-like"/>
    <property type="match status" value="1"/>
</dbReference>
<dbReference type="OrthoDB" id="27435at2759"/>
<keyword evidence="2" id="KW-0547">Nucleotide-binding</keyword>
<dbReference type="EMBL" id="MTSL01000050">
    <property type="protein sequence ID" value="PJF19629.1"/>
    <property type="molecule type" value="Genomic_DNA"/>
</dbReference>
<dbReference type="InterPro" id="IPR029067">
    <property type="entry name" value="CDC48_domain_2-like_sf"/>
</dbReference>
<dbReference type="PANTHER" id="PTHR23077:SF171">
    <property type="entry name" value="NUCLEAR VALOSIN-CONTAINING PROTEIN-LIKE"/>
    <property type="match status" value="1"/>
</dbReference>
<feature type="transmembrane region" description="Helical" evidence="4">
    <location>
        <begin position="1574"/>
        <end position="1596"/>
    </location>
</feature>
<feature type="domain" description="Helicase C-terminal" evidence="5">
    <location>
        <begin position="1"/>
        <end position="130"/>
    </location>
</feature>
<dbReference type="GO" id="GO:0071630">
    <property type="term" value="P:nuclear protein quality control by the ubiquitin-proteasome system"/>
    <property type="evidence" value="ECO:0007669"/>
    <property type="project" value="UniProtKB-ARBA"/>
</dbReference>
<dbReference type="Pfam" id="PF02359">
    <property type="entry name" value="CDC48_N"/>
    <property type="match status" value="1"/>
</dbReference>
<dbReference type="SUPFAM" id="SSF50692">
    <property type="entry name" value="ADC-like"/>
    <property type="match status" value="1"/>
</dbReference>
<dbReference type="Pfam" id="PF17862">
    <property type="entry name" value="AAA_lid_3"/>
    <property type="match status" value="2"/>
</dbReference>
<dbReference type="PANTHER" id="PTHR23077">
    <property type="entry name" value="AAA-FAMILY ATPASE"/>
    <property type="match status" value="1"/>
</dbReference>
<dbReference type="Pfam" id="PF00149">
    <property type="entry name" value="Metallophos"/>
    <property type="match status" value="1"/>
</dbReference>
<dbReference type="GO" id="GO:0030970">
    <property type="term" value="P:retrograde protein transport, ER to cytosol"/>
    <property type="evidence" value="ECO:0007669"/>
    <property type="project" value="TreeGrafter"/>
</dbReference>
<dbReference type="GO" id="GO:0005829">
    <property type="term" value="C:cytosol"/>
    <property type="evidence" value="ECO:0007669"/>
    <property type="project" value="TreeGrafter"/>
</dbReference>
<dbReference type="GO" id="GO:0034098">
    <property type="term" value="C:VCP-NPL4-UFD1 AAA ATPase complex"/>
    <property type="evidence" value="ECO:0007669"/>
    <property type="project" value="TreeGrafter"/>
</dbReference>
<dbReference type="Pfam" id="PF02933">
    <property type="entry name" value="CDC48_2"/>
    <property type="match status" value="1"/>
</dbReference>
<protein>
    <submittedName>
        <fullName evidence="6">Transitional endoplasmic reticulum ATPase TER94-like protein</fullName>
    </submittedName>
</protein>
<evidence type="ECO:0000256" key="4">
    <source>
        <dbReference type="SAM" id="Phobius"/>
    </source>
</evidence>
<dbReference type="InterPro" id="IPR004201">
    <property type="entry name" value="Cdc48_dom2"/>
</dbReference>
<dbReference type="GO" id="GO:0016887">
    <property type="term" value="F:ATP hydrolysis activity"/>
    <property type="evidence" value="ECO:0007669"/>
    <property type="project" value="InterPro"/>
</dbReference>
<dbReference type="PROSITE" id="PS00674">
    <property type="entry name" value="AAA"/>
    <property type="match status" value="2"/>
</dbReference>
<dbReference type="InterPro" id="IPR007502">
    <property type="entry name" value="Helicase-assoc_dom"/>
</dbReference>
<feature type="transmembrane region" description="Helical" evidence="4">
    <location>
        <begin position="1784"/>
        <end position="1807"/>
    </location>
</feature>
<dbReference type="Pfam" id="PF07717">
    <property type="entry name" value="OB_NTP_bind"/>
    <property type="match status" value="1"/>
</dbReference>
<dbReference type="GO" id="GO:0031593">
    <property type="term" value="F:polyubiquitin modification-dependent protein binding"/>
    <property type="evidence" value="ECO:0007669"/>
    <property type="project" value="TreeGrafter"/>
</dbReference>
<dbReference type="InterPro" id="IPR011709">
    <property type="entry name" value="DEAD-box_helicase_OB_fold"/>
</dbReference>
<dbReference type="InterPro" id="IPR004843">
    <property type="entry name" value="Calcineurin-like_PHP"/>
</dbReference>
<dbReference type="InterPro" id="IPR003959">
    <property type="entry name" value="ATPase_AAA_core"/>
</dbReference>
<dbReference type="SMART" id="SM00382">
    <property type="entry name" value="AAA"/>
    <property type="match status" value="2"/>
</dbReference>
<evidence type="ECO:0000256" key="3">
    <source>
        <dbReference type="ARBA" id="ARBA00022840"/>
    </source>
</evidence>
<evidence type="ECO:0000313" key="6">
    <source>
        <dbReference type="EMBL" id="PJF19629.1"/>
    </source>
</evidence>
<dbReference type="Gene3D" id="3.40.50.300">
    <property type="entry name" value="P-loop containing nucleotide triphosphate hydrolases"/>
    <property type="match status" value="3"/>
</dbReference>
<dbReference type="Proteomes" id="UP000240830">
    <property type="component" value="Unassembled WGS sequence"/>
</dbReference>
<dbReference type="PROSITE" id="PS51194">
    <property type="entry name" value="HELICASE_CTER"/>
    <property type="match status" value="1"/>
</dbReference>
<dbReference type="NCBIfam" id="TIGR01243">
    <property type="entry name" value="CDC48"/>
    <property type="match status" value="1"/>
</dbReference>
<keyword evidence="4" id="KW-0472">Membrane</keyword>
<dbReference type="InterPro" id="IPR048333">
    <property type="entry name" value="HA2_WH"/>
</dbReference>
<evidence type="ECO:0000256" key="1">
    <source>
        <dbReference type="ARBA" id="ARBA00006914"/>
    </source>
</evidence>
<dbReference type="Pfam" id="PF24384">
    <property type="entry name" value="Ig_TMM62"/>
    <property type="match status" value="1"/>
</dbReference>
<dbReference type="STRING" id="1246581.A0A2H9TPG7"/>
<dbReference type="FunFam" id="2.40.40.20:FF:000003">
    <property type="entry name" value="Transitional endoplasmic reticulum ATPase"/>
    <property type="match status" value="1"/>
</dbReference>
<dbReference type="InterPro" id="IPR003960">
    <property type="entry name" value="ATPase_AAA_CS"/>
</dbReference>
<keyword evidence="4" id="KW-1133">Transmembrane helix</keyword>
<dbReference type="SMART" id="SM00847">
    <property type="entry name" value="HA2"/>
    <property type="match status" value="1"/>
</dbReference>
<feature type="transmembrane region" description="Helical" evidence="4">
    <location>
        <begin position="1757"/>
        <end position="1778"/>
    </location>
</feature>
<evidence type="ECO:0000259" key="5">
    <source>
        <dbReference type="PROSITE" id="PS51194"/>
    </source>
</evidence>
<feature type="transmembrane region" description="Helical" evidence="4">
    <location>
        <begin position="1655"/>
        <end position="1676"/>
    </location>
</feature>
<dbReference type="Gene3D" id="3.10.330.10">
    <property type="match status" value="1"/>
</dbReference>
<keyword evidence="4" id="KW-0812">Transmembrane</keyword>
<dbReference type="CDD" id="cd18791">
    <property type="entry name" value="SF2_C_RHA"/>
    <property type="match status" value="1"/>
</dbReference>
<dbReference type="CDD" id="cd19528">
    <property type="entry name" value="RecA-like_CDC48_r2-like"/>
    <property type="match status" value="1"/>
</dbReference>
<dbReference type="GO" id="GO:0097352">
    <property type="term" value="P:autophagosome maturation"/>
    <property type="evidence" value="ECO:0007669"/>
    <property type="project" value="TreeGrafter"/>
</dbReference>
<feature type="transmembrane region" description="Helical" evidence="4">
    <location>
        <begin position="1706"/>
        <end position="1727"/>
    </location>
</feature>
<dbReference type="Gene3D" id="2.40.40.20">
    <property type="match status" value="1"/>
</dbReference>
<dbReference type="Gene3D" id="3.60.21.10">
    <property type="match status" value="1"/>
</dbReference>
<dbReference type="InterPro" id="IPR050168">
    <property type="entry name" value="AAA_ATPase_domain"/>
</dbReference>
<dbReference type="FunFam" id="3.10.330.10:FF:000001">
    <property type="entry name" value="Cell division control 48"/>
    <property type="match status" value="1"/>
</dbReference>
<dbReference type="Pfam" id="PF00004">
    <property type="entry name" value="AAA"/>
    <property type="match status" value="2"/>
</dbReference>
<dbReference type="SMART" id="SM00490">
    <property type="entry name" value="HELICc"/>
    <property type="match status" value="1"/>
</dbReference>
<dbReference type="InterPro" id="IPR009010">
    <property type="entry name" value="Asp_de-COase-like_dom_sf"/>
</dbReference>
<dbReference type="CDD" id="cd19519">
    <property type="entry name" value="RecA-like_CDC48_r1-like"/>
    <property type="match status" value="1"/>
</dbReference>
<keyword evidence="3" id="KW-0067">ATP-binding</keyword>
<reference evidence="6 7" key="1">
    <citation type="submission" date="2016-10" db="EMBL/GenBank/DDBJ databases">
        <title>The genome of Paramicrosporidium saccamoebae is the missing link in understanding Cryptomycota and Microsporidia evolution.</title>
        <authorList>
            <person name="Quandt C.A."/>
            <person name="Beaudet D."/>
            <person name="Corsaro D."/>
            <person name="Michel R."/>
            <person name="Corradi N."/>
            <person name="James T."/>
        </authorList>
    </citation>
    <scope>NUCLEOTIDE SEQUENCE [LARGE SCALE GENOMIC DNA]</scope>
    <source>
        <strain evidence="6 7">KSL3</strain>
    </source>
</reference>